<protein>
    <submittedName>
        <fullName evidence="2">Acg family FMN-binding oxidoreductase</fullName>
    </submittedName>
</protein>
<keyword evidence="1" id="KW-0472">Membrane</keyword>
<organism evidence="2 3">
    <name type="scientific">Streptococcus dentapri</name>
    <dbReference type="NCBI Taxonomy" id="573564"/>
    <lineage>
        <taxon>Bacteria</taxon>
        <taxon>Bacillati</taxon>
        <taxon>Bacillota</taxon>
        <taxon>Bacilli</taxon>
        <taxon>Lactobacillales</taxon>
        <taxon>Streptococcaceae</taxon>
        <taxon>Streptococcus</taxon>
    </lineage>
</organism>
<dbReference type="InterPro" id="IPR000415">
    <property type="entry name" value="Nitroreductase-like"/>
</dbReference>
<dbReference type="NCBIfam" id="NF047509">
    <property type="entry name" value="Rv3131_FMN_oxido"/>
    <property type="match status" value="1"/>
</dbReference>
<accession>A0ABV8CZE9</accession>
<keyword evidence="1" id="KW-1133">Transmembrane helix</keyword>
<dbReference type="Proteomes" id="UP001595901">
    <property type="component" value="Unassembled WGS sequence"/>
</dbReference>
<dbReference type="Gene3D" id="3.40.109.10">
    <property type="entry name" value="NADH Oxidase"/>
    <property type="match status" value="1"/>
</dbReference>
<name>A0ABV8CZE9_9STRE</name>
<dbReference type="RefSeq" id="WP_380429696.1">
    <property type="nucleotide sequence ID" value="NZ_JBHSAC010000017.1"/>
</dbReference>
<proteinExistence type="predicted"/>
<evidence type="ECO:0000256" key="1">
    <source>
        <dbReference type="SAM" id="Phobius"/>
    </source>
</evidence>
<dbReference type="EMBL" id="JBHSAC010000017">
    <property type="protein sequence ID" value="MFC3931525.1"/>
    <property type="molecule type" value="Genomic_DNA"/>
</dbReference>
<feature type="transmembrane region" description="Helical" evidence="1">
    <location>
        <begin position="7"/>
        <end position="28"/>
    </location>
</feature>
<evidence type="ECO:0000313" key="2">
    <source>
        <dbReference type="EMBL" id="MFC3931525.1"/>
    </source>
</evidence>
<reference evidence="3" key="1">
    <citation type="journal article" date="2019" name="Int. J. Syst. Evol. Microbiol.">
        <title>The Global Catalogue of Microorganisms (GCM) 10K type strain sequencing project: providing services to taxonomists for standard genome sequencing and annotation.</title>
        <authorList>
            <consortium name="The Broad Institute Genomics Platform"/>
            <consortium name="The Broad Institute Genome Sequencing Center for Infectious Disease"/>
            <person name="Wu L."/>
            <person name="Ma J."/>
        </authorList>
    </citation>
    <scope>NUCLEOTIDE SEQUENCE [LARGE SCALE GENOMIC DNA]</scope>
    <source>
        <strain evidence="3">CCUG 58728</strain>
    </source>
</reference>
<keyword evidence="3" id="KW-1185">Reference proteome</keyword>
<comment type="caution">
    <text evidence="2">The sequence shown here is derived from an EMBL/GenBank/DDBJ whole genome shotgun (WGS) entry which is preliminary data.</text>
</comment>
<dbReference type="SUPFAM" id="SSF55469">
    <property type="entry name" value="FMN-dependent nitroreductase-like"/>
    <property type="match status" value="1"/>
</dbReference>
<gene>
    <name evidence="2" type="ORF">ACFOSE_01755</name>
</gene>
<evidence type="ECO:0000313" key="3">
    <source>
        <dbReference type="Proteomes" id="UP001595901"/>
    </source>
</evidence>
<sequence>MNRKLIRILQLILVMILIGGFSSLMMIGKPLNTKTDISLKGVPSDIEHALYYASFAASSHNTQSWKVNLDSKQNNLTVHLDKKRSLNVVDPNNRELYLSIGFYLQSLKTSFEAYGYKVTLEHTSPRTANNFQVAHISYKKCKNKTVNEKAIQIIKQRHTDKRKYQKKEISSQILSTLKKKYEGLSYYAKGSEEFDYLRKDSINAVTKQHKNKDFLEEQNKWLRFSNQESKEKQDGISGDMLGLGFLMKSLYYLTTNHQNATSQTFAKQSIKTLTNQVNNTAGFFVITSNQTISDWIATGQKTQAFWYDCVKYHIAIQPISTMIETSPYKEKLQQNLGLSQDVQMILRAGYVKNYGKNAGLRRDLKDYINVRT</sequence>
<keyword evidence="1" id="KW-0812">Transmembrane</keyword>